<dbReference type="GO" id="GO:0030198">
    <property type="term" value="P:extracellular matrix organization"/>
    <property type="evidence" value="ECO:0007669"/>
    <property type="project" value="TreeGrafter"/>
</dbReference>
<dbReference type="PANTHER" id="PTHR10201:SF20">
    <property type="entry name" value="STROMELYSIN-3"/>
    <property type="match status" value="1"/>
</dbReference>
<dbReference type="GO" id="GO:0031012">
    <property type="term" value="C:extracellular matrix"/>
    <property type="evidence" value="ECO:0007669"/>
    <property type="project" value="InterPro"/>
</dbReference>
<evidence type="ECO:0000313" key="7">
    <source>
        <dbReference type="EMBL" id="RXM97109.1"/>
    </source>
</evidence>
<dbReference type="SMART" id="SM00235">
    <property type="entry name" value="ZnMc"/>
    <property type="match status" value="1"/>
</dbReference>
<dbReference type="GO" id="GO:0008270">
    <property type="term" value="F:zinc ion binding"/>
    <property type="evidence" value="ECO:0007669"/>
    <property type="project" value="InterPro"/>
</dbReference>
<dbReference type="InterPro" id="IPR006026">
    <property type="entry name" value="Peptidase_Metallo"/>
</dbReference>
<organism evidence="7 8">
    <name type="scientific">Acipenser ruthenus</name>
    <name type="common">Sterlet sturgeon</name>
    <dbReference type="NCBI Taxonomy" id="7906"/>
    <lineage>
        <taxon>Eukaryota</taxon>
        <taxon>Metazoa</taxon>
        <taxon>Chordata</taxon>
        <taxon>Craniata</taxon>
        <taxon>Vertebrata</taxon>
        <taxon>Euteleostomi</taxon>
        <taxon>Actinopterygii</taxon>
        <taxon>Chondrostei</taxon>
        <taxon>Acipenseriformes</taxon>
        <taxon>Acipenseridae</taxon>
        <taxon>Acipenser</taxon>
    </lineage>
</organism>
<evidence type="ECO:0000256" key="4">
    <source>
        <dbReference type="ARBA" id="ARBA00022801"/>
    </source>
</evidence>
<dbReference type="InterPro" id="IPR033739">
    <property type="entry name" value="M10A_MMP"/>
</dbReference>
<evidence type="ECO:0000256" key="3">
    <source>
        <dbReference type="ARBA" id="ARBA00022723"/>
    </source>
</evidence>
<keyword evidence="2" id="KW-0645">Protease</keyword>
<evidence type="ECO:0000256" key="2">
    <source>
        <dbReference type="ARBA" id="ARBA00022670"/>
    </source>
</evidence>
<dbReference type="SUPFAM" id="SSF55486">
    <property type="entry name" value="Metalloproteases ('zincins'), catalytic domain"/>
    <property type="match status" value="3"/>
</dbReference>
<comment type="caution">
    <text evidence="7">The sequence shown here is derived from an EMBL/GenBank/DDBJ whole genome shotgun (WGS) entry which is preliminary data.</text>
</comment>
<evidence type="ECO:0000313" key="8">
    <source>
        <dbReference type="Proteomes" id="UP000289886"/>
    </source>
</evidence>
<keyword evidence="3" id="KW-0479">Metal-binding</keyword>
<dbReference type="GO" id="GO:0005615">
    <property type="term" value="C:extracellular space"/>
    <property type="evidence" value="ECO:0007669"/>
    <property type="project" value="TreeGrafter"/>
</dbReference>
<dbReference type="GO" id="GO:0006508">
    <property type="term" value="P:proteolysis"/>
    <property type="evidence" value="ECO:0007669"/>
    <property type="project" value="UniProtKB-KW"/>
</dbReference>
<keyword evidence="8" id="KW-1185">Reference proteome</keyword>
<dbReference type="InterPro" id="IPR024079">
    <property type="entry name" value="MetalloPept_cat_dom_sf"/>
</dbReference>
<dbReference type="GO" id="GO:0030574">
    <property type="term" value="P:collagen catabolic process"/>
    <property type="evidence" value="ECO:0007669"/>
    <property type="project" value="TreeGrafter"/>
</dbReference>
<feature type="domain" description="Peptidase metallopeptidase" evidence="6">
    <location>
        <begin position="82"/>
        <end position="364"/>
    </location>
</feature>
<dbReference type="AlphaFoldDB" id="A0A662YKY4"/>
<keyword evidence="4" id="KW-0378">Hydrolase</keyword>
<sequence length="399" mass="45752">MHHSMQGWLQKFDFYNVKKGSRQFHTQDTVKEVLTGNSSLAGLLQHGNASDLWKRPRCGVPDYPQQKGMHGKLHRQKRFVLFGGRWEKTDLTYKIMRFPWQMSKAKVQQILTEALKVWSDVTPLTFTEISEGRADIIIDFTRIMRFPWQMSKAKVQQILTEALKVWSDVTPLTFTEISEGRADIIIDFTRYWHGDNLPFDGPGGILAHAFFPRTHREGDVHFDYDETWTVGNNMANGQRLPHVFLHACRMLITESEVDKEKLTAAKYWHGDNLPFDGPGGILAHAFFPRTHREGDVHFDYDETWTVGNNMGTDLLQVAAHEFGHVLGLQHSLEPGAVMSPFYSFSYPLMLSEDDKRGIQYLYGLPPHPAPPQTTTETNEIILAVSTDTPTRHFNQLKVN</sequence>
<dbReference type="CDD" id="cd04278">
    <property type="entry name" value="ZnMc_MMP"/>
    <property type="match status" value="1"/>
</dbReference>
<evidence type="ECO:0000259" key="6">
    <source>
        <dbReference type="SMART" id="SM00235"/>
    </source>
</evidence>
<accession>A0A662YKY4</accession>
<dbReference type="Proteomes" id="UP000289886">
    <property type="component" value="Unassembled WGS sequence"/>
</dbReference>
<name>A0A662YKY4_ACIRT</name>
<comment type="similarity">
    <text evidence="1">Belongs to the peptidase M10A family.</text>
</comment>
<dbReference type="PANTHER" id="PTHR10201">
    <property type="entry name" value="MATRIX METALLOPROTEINASE"/>
    <property type="match status" value="1"/>
</dbReference>
<evidence type="ECO:0000256" key="1">
    <source>
        <dbReference type="ARBA" id="ARBA00010370"/>
    </source>
</evidence>
<dbReference type="GO" id="GO:0004222">
    <property type="term" value="F:metalloendopeptidase activity"/>
    <property type="evidence" value="ECO:0007669"/>
    <property type="project" value="InterPro"/>
</dbReference>
<dbReference type="Pfam" id="PF00413">
    <property type="entry name" value="Peptidase_M10"/>
    <property type="match status" value="2"/>
</dbReference>
<protein>
    <submittedName>
        <fullName evidence="7">Stromelysin-3</fullName>
    </submittedName>
</protein>
<dbReference type="PRINTS" id="PR00138">
    <property type="entry name" value="MATRIXIN"/>
</dbReference>
<proteinExistence type="inferred from homology"/>
<dbReference type="InterPro" id="IPR021190">
    <property type="entry name" value="Pept_M10A"/>
</dbReference>
<gene>
    <name evidence="7" type="ORF">EOD39_14839</name>
</gene>
<reference evidence="7 8" key="1">
    <citation type="submission" date="2019-01" db="EMBL/GenBank/DDBJ databases">
        <title>Draft Genome and Complete Hox-Cluster Characterization of the Sterlet Sturgeon (Acipenser ruthenus).</title>
        <authorList>
            <person name="Wei Q."/>
        </authorList>
    </citation>
    <scope>NUCLEOTIDE SEQUENCE [LARGE SCALE GENOMIC DNA]</scope>
    <source>
        <strain evidence="7">WHYD16114868_AA</strain>
        <tissue evidence="7">Blood</tissue>
    </source>
</reference>
<dbReference type="EMBL" id="SCEB01001254">
    <property type="protein sequence ID" value="RXM97109.1"/>
    <property type="molecule type" value="Genomic_DNA"/>
</dbReference>
<dbReference type="Gene3D" id="3.40.390.10">
    <property type="entry name" value="Collagenase (Catalytic Domain)"/>
    <property type="match status" value="3"/>
</dbReference>
<keyword evidence="5" id="KW-0862">Zinc</keyword>
<evidence type="ECO:0000256" key="5">
    <source>
        <dbReference type="ARBA" id="ARBA00022833"/>
    </source>
</evidence>
<dbReference type="InterPro" id="IPR001818">
    <property type="entry name" value="Pept_M10_metallopeptidase"/>
</dbReference>